<feature type="active site" description="Proton donor" evidence="16">
    <location>
        <position position="123"/>
    </location>
</feature>
<evidence type="ECO:0000313" key="20">
    <source>
        <dbReference type="Proteomes" id="UP000694392"/>
    </source>
</evidence>
<comment type="subcellular location">
    <subcellularLocation>
        <location evidence="2">Endoplasmic reticulum membrane</location>
        <topology evidence="2">Multi-pass membrane protein</topology>
    </subcellularLocation>
</comment>
<feature type="transmembrane region" description="Helical" evidence="17">
    <location>
        <begin position="218"/>
        <end position="242"/>
    </location>
</feature>
<feature type="transmembrane region" description="Helical" evidence="17">
    <location>
        <begin position="129"/>
        <end position="147"/>
    </location>
</feature>
<name>A0A8D0GKJ5_SPHPU</name>
<dbReference type="Ensembl" id="ENSSPUT00000006998.1">
    <property type="protein sequence ID" value="ENSSPUP00000006580.1"/>
    <property type="gene ID" value="ENSSPUG00000004980.1"/>
</dbReference>
<dbReference type="Gene3D" id="1.20.144.10">
    <property type="entry name" value="Phosphatidic acid phosphatase type 2/haloperoxidase"/>
    <property type="match status" value="1"/>
</dbReference>
<dbReference type="EC" id="3.1.3.9" evidence="5"/>
<dbReference type="PIRSF" id="PIRSF000905">
    <property type="entry name" value="Glucose-6-phosphatase"/>
    <property type="match status" value="1"/>
</dbReference>
<evidence type="ECO:0000256" key="11">
    <source>
        <dbReference type="ARBA" id="ARBA00023136"/>
    </source>
</evidence>
<keyword evidence="20" id="KW-1185">Reference proteome</keyword>
<reference evidence="19" key="1">
    <citation type="submission" date="2025-08" db="UniProtKB">
        <authorList>
            <consortium name="Ensembl"/>
        </authorList>
    </citation>
    <scope>IDENTIFICATION</scope>
</reference>
<dbReference type="InterPro" id="IPR036938">
    <property type="entry name" value="PAP2/HPO_sf"/>
</dbReference>
<comment type="catalytic activity">
    <reaction evidence="1">
        <text>D-glucose 6-phosphate + H2O = D-glucose + phosphate</text>
        <dbReference type="Rhea" id="RHEA:16689"/>
        <dbReference type="ChEBI" id="CHEBI:4167"/>
        <dbReference type="ChEBI" id="CHEBI:15377"/>
        <dbReference type="ChEBI" id="CHEBI:43474"/>
        <dbReference type="ChEBI" id="CHEBI:61548"/>
        <dbReference type="EC" id="3.1.3.9"/>
    </reaction>
</comment>
<dbReference type="GO" id="GO:0005789">
    <property type="term" value="C:endoplasmic reticulum membrane"/>
    <property type="evidence" value="ECO:0007669"/>
    <property type="project" value="UniProtKB-SubCell"/>
</dbReference>
<keyword evidence="11 17" id="KW-0472">Membrane</keyword>
<dbReference type="PANTHER" id="PTHR12591:SF3">
    <property type="entry name" value="GLUCOSE-6-PHOSPHATASE CATALYTIC SUBUNIT 1"/>
    <property type="match status" value="1"/>
</dbReference>
<dbReference type="PANTHER" id="PTHR12591">
    <property type="entry name" value="GLUCOSE-6-PHOSPHATASE"/>
    <property type="match status" value="1"/>
</dbReference>
<evidence type="ECO:0000256" key="15">
    <source>
        <dbReference type="ARBA" id="ARBA00041981"/>
    </source>
</evidence>
<comment type="function">
    <text evidence="13">Hydrolyzes glucose-6-phosphate to glucose in the endoplasmic reticulum. Forms with the glucose-6-phosphate transporter (SLC37A4/G6PT) the complex responsible for glucose production in the terminal step of glycogenolysis and gluconeogenesis. Hence, it is the key enzyme in homeostatic regulation of blood glucose levels.</text>
</comment>
<evidence type="ECO:0000256" key="5">
    <source>
        <dbReference type="ARBA" id="ARBA00012634"/>
    </source>
</evidence>
<dbReference type="AlphaFoldDB" id="A0A8D0GKJ5"/>
<dbReference type="Proteomes" id="UP000694392">
    <property type="component" value="Unplaced"/>
</dbReference>
<protein>
    <recommendedName>
        <fullName evidence="14">Glucose-6-phosphatase catalytic subunit 1</fullName>
        <ecNumber evidence="5">3.1.3.9</ecNumber>
    </recommendedName>
    <alternativeName>
        <fullName evidence="15">Glucose-6-phosphatase</fullName>
    </alternativeName>
</protein>
<evidence type="ECO:0000256" key="1">
    <source>
        <dbReference type="ARBA" id="ARBA00000651"/>
    </source>
</evidence>
<feature type="transmembrane region" description="Helical" evidence="17">
    <location>
        <begin position="325"/>
        <end position="349"/>
    </location>
</feature>
<evidence type="ECO:0000256" key="13">
    <source>
        <dbReference type="ARBA" id="ARBA00037155"/>
    </source>
</evidence>
<evidence type="ECO:0000256" key="3">
    <source>
        <dbReference type="ARBA" id="ARBA00004742"/>
    </source>
</evidence>
<evidence type="ECO:0000256" key="9">
    <source>
        <dbReference type="ARBA" id="ARBA00022824"/>
    </source>
</evidence>
<comment type="pathway">
    <text evidence="3">Carbohydrate biosynthesis; gluconeogenesis.</text>
</comment>
<sequence>IETKMDLLHSFGVQVTRYLQVNYQGSKDWFLFVSFATDLRNTFLILFPIWFHLHEAVGIKLIWVAVIGDWLNLVFKCHLFGQALRDPNLFVQAERSSMEQFFLSPPLPPYGDFDSLAGSPSGHAMGSAGVYYVMVMALLTILQQTLLSSFQKRCLHGALWATFWGVQVCVYLSRIFLAAHFPHQVVLGVVSGILVAECFQHIHSIYSASLRRYLGTTFFLFGFALGFYLLLKALGVDLLWTLEKAKKWCDQPEWVHIDTTPFAGLLRNLGILFGLGLALNSPMYVESCKGKPGQRLPFRLGCIATSLLVLHLFDSFKPPAGVELLFYLLSFCKSAAVPLAAAALIPYCVSCVMGSKWEKLL</sequence>
<reference evidence="19" key="2">
    <citation type="submission" date="2025-09" db="UniProtKB">
        <authorList>
            <consortium name="Ensembl"/>
        </authorList>
    </citation>
    <scope>IDENTIFICATION</scope>
</reference>
<dbReference type="GeneTree" id="ENSGT00950000183150"/>
<keyword evidence="10 17" id="KW-1133">Transmembrane helix</keyword>
<dbReference type="InterPro" id="IPR000326">
    <property type="entry name" value="PAP2/HPO"/>
</dbReference>
<feature type="transmembrane region" description="Helical" evidence="17">
    <location>
        <begin position="262"/>
        <end position="284"/>
    </location>
</feature>
<keyword evidence="12" id="KW-0325">Glycoprotein</keyword>
<evidence type="ECO:0000256" key="12">
    <source>
        <dbReference type="ARBA" id="ARBA00023180"/>
    </source>
</evidence>
<dbReference type="Pfam" id="PF01569">
    <property type="entry name" value="PAP2"/>
    <property type="match status" value="1"/>
</dbReference>
<dbReference type="SUPFAM" id="SSF48317">
    <property type="entry name" value="Acid phosphatase/Vanadium-dependent haloperoxidase"/>
    <property type="match status" value="1"/>
</dbReference>
<evidence type="ECO:0000256" key="8">
    <source>
        <dbReference type="ARBA" id="ARBA00022801"/>
    </source>
</evidence>
<evidence type="ECO:0000256" key="7">
    <source>
        <dbReference type="ARBA" id="ARBA00022692"/>
    </source>
</evidence>
<feature type="transmembrane region" description="Helical" evidence="17">
    <location>
        <begin position="185"/>
        <end position="206"/>
    </location>
</feature>
<evidence type="ECO:0000256" key="2">
    <source>
        <dbReference type="ARBA" id="ARBA00004477"/>
    </source>
</evidence>
<dbReference type="GO" id="GO:0006094">
    <property type="term" value="P:gluconeogenesis"/>
    <property type="evidence" value="ECO:0007669"/>
    <property type="project" value="UniProtKB-UniPathway"/>
</dbReference>
<feature type="domain" description="Phosphatidic acid phosphatase type 2/haloperoxidase" evidence="18">
    <location>
        <begin position="57"/>
        <end position="200"/>
    </location>
</feature>
<keyword evidence="9" id="KW-0256">Endoplasmic reticulum</keyword>
<dbReference type="SMART" id="SM00014">
    <property type="entry name" value="acidPPc"/>
    <property type="match status" value="1"/>
</dbReference>
<evidence type="ECO:0000256" key="6">
    <source>
        <dbReference type="ARBA" id="ARBA00022432"/>
    </source>
</evidence>
<evidence type="ECO:0000256" key="10">
    <source>
        <dbReference type="ARBA" id="ARBA00022989"/>
    </source>
</evidence>
<evidence type="ECO:0000256" key="17">
    <source>
        <dbReference type="SAM" id="Phobius"/>
    </source>
</evidence>
<feature type="transmembrane region" description="Helical" evidence="17">
    <location>
        <begin position="296"/>
        <end position="313"/>
    </location>
</feature>
<comment type="similarity">
    <text evidence="4">Belongs to the glucose-6-phosphatase family.</text>
</comment>
<evidence type="ECO:0000256" key="4">
    <source>
        <dbReference type="ARBA" id="ARBA00009266"/>
    </source>
</evidence>
<accession>A0A8D0GKJ5</accession>
<feature type="active site" description="Nucleophile" evidence="16">
    <location>
        <position position="180"/>
    </location>
</feature>
<evidence type="ECO:0000256" key="16">
    <source>
        <dbReference type="PIRSR" id="PIRSR000905-1"/>
    </source>
</evidence>
<feature type="transmembrane region" description="Helical" evidence="17">
    <location>
        <begin position="159"/>
        <end position="179"/>
    </location>
</feature>
<dbReference type="CDD" id="cd03381">
    <property type="entry name" value="PAP2_glucose_6_phosphatase"/>
    <property type="match status" value="1"/>
</dbReference>
<evidence type="ECO:0000256" key="14">
    <source>
        <dbReference type="ARBA" id="ARBA00040687"/>
    </source>
</evidence>
<dbReference type="UniPathway" id="UPA00138"/>
<evidence type="ECO:0000259" key="18">
    <source>
        <dbReference type="SMART" id="SM00014"/>
    </source>
</evidence>
<organism evidence="19 20">
    <name type="scientific">Sphenodon punctatus</name>
    <name type="common">Tuatara</name>
    <name type="synonym">Hatteria punctata</name>
    <dbReference type="NCBI Taxonomy" id="8508"/>
    <lineage>
        <taxon>Eukaryota</taxon>
        <taxon>Metazoa</taxon>
        <taxon>Chordata</taxon>
        <taxon>Craniata</taxon>
        <taxon>Vertebrata</taxon>
        <taxon>Euteleostomi</taxon>
        <taxon>Lepidosauria</taxon>
        <taxon>Sphenodontia</taxon>
        <taxon>Sphenodontidae</taxon>
        <taxon>Sphenodon</taxon>
    </lineage>
</organism>
<proteinExistence type="inferred from homology"/>
<evidence type="ECO:0000313" key="19">
    <source>
        <dbReference type="Ensembl" id="ENSSPUP00000006580.1"/>
    </source>
</evidence>
<feature type="transmembrane region" description="Helical" evidence="17">
    <location>
        <begin position="29"/>
        <end position="49"/>
    </location>
</feature>
<keyword evidence="7 17" id="KW-0812">Transmembrane</keyword>
<dbReference type="GO" id="GO:0004346">
    <property type="term" value="F:glucose-6-phosphatase activity"/>
    <property type="evidence" value="ECO:0007669"/>
    <property type="project" value="UniProtKB-EC"/>
</dbReference>
<keyword evidence="8" id="KW-0378">Hydrolase</keyword>
<dbReference type="InterPro" id="IPR016275">
    <property type="entry name" value="Glucose-6-phosphatase"/>
</dbReference>
<keyword evidence="6" id="KW-0312">Gluconeogenesis</keyword>
<dbReference type="GO" id="GO:0051156">
    <property type="term" value="P:glucose 6-phosphate metabolic process"/>
    <property type="evidence" value="ECO:0007669"/>
    <property type="project" value="TreeGrafter"/>
</dbReference>